<sequence length="84" mass="9601">MRCLLFVCMSGTKHDEKQHDQKNTKEREHSSIDELLCVKDNDFCFGIHKNNPPCFLSFYEAYPENIPVFCVTKAGESCKIGNAV</sequence>
<dbReference type="AlphaFoldDB" id="A7B2A8"/>
<gene>
    <name evidence="1" type="ORF">RUMGNA_01685</name>
</gene>
<organism evidence="1 2">
    <name type="scientific">Mediterraneibacter gnavus (strain ATCC 29149 / DSM 114966 / JCM 6515 / VPI C7-9)</name>
    <name type="common">Ruminococcus gnavus</name>
    <dbReference type="NCBI Taxonomy" id="411470"/>
    <lineage>
        <taxon>Bacteria</taxon>
        <taxon>Bacillati</taxon>
        <taxon>Bacillota</taxon>
        <taxon>Clostridia</taxon>
        <taxon>Lachnospirales</taxon>
        <taxon>Lachnospiraceae</taxon>
        <taxon>Mediterraneibacter</taxon>
    </lineage>
</organism>
<dbReference type="Proteomes" id="UP000004410">
    <property type="component" value="Unassembled WGS sequence"/>
</dbReference>
<name>A7B2A8_MEDG7</name>
<dbReference type="PaxDb" id="411470-RUMGNA_01685"/>
<reference evidence="1 2" key="2">
    <citation type="submission" date="2007-06" db="EMBL/GenBank/DDBJ databases">
        <title>Draft genome sequence of Ruminococcus gnavus (ATCC 29149).</title>
        <authorList>
            <person name="Sudarsanam P."/>
            <person name="Ley R."/>
            <person name="Guruge J."/>
            <person name="Turnbaugh P.J."/>
            <person name="Mahowald M."/>
            <person name="Liep D."/>
            <person name="Gordon J."/>
        </authorList>
    </citation>
    <scope>NUCLEOTIDE SEQUENCE [LARGE SCALE GENOMIC DNA]</scope>
    <source>
        <strain evidence="1 2">ATCC 29149</strain>
    </source>
</reference>
<dbReference type="EMBL" id="AAYG02000012">
    <property type="protein sequence ID" value="EDN77878.1"/>
    <property type="molecule type" value="Genomic_DNA"/>
</dbReference>
<comment type="caution">
    <text evidence="1">The sequence shown here is derived from an EMBL/GenBank/DDBJ whole genome shotgun (WGS) entry which is preliminary data.</text>
</comment>
<accession>A7B2A8</accession>
<evidence type="ECO:0000313" key="1">
    <source>
        <dbReference type="EMBL" id="EDN77878.1"/>
    </source>
</evidence>
<evidence type="ECO:0000313" key="2">
    <source>
        <dbReference type="Proteomes" id="UP000004410"/>
    </source>
</evidence>
<reference evidence="1 2" key="1">
    <citation type="submission" date="2007-04" db="EMBL/GenBank/DDBJ databases">
        <authorList>
            <person name="Fulton L."/>
            <person name="Clifton S."/>
            <person name="Fulton B."/>
            <person name="Xu J."/>
            <person name="Minx P."/>
            <person name="Pepin K.H."/>
            <person name="Johnson M."/>
            <person name="Thiruvilangam P."/>
            <person name="Bhonagiri V."/>
            <person name="Nash W.E."/>
            <person name="Mardis E.R."/>
            <person name="Wilson R.K."/>
        </authorList>
    </citation>
    <scope>NUCLEOTIDE SEQUENCE [LARGE SCALE GENOMIC DNA]</scope>
    <source>
        <strain evidence="1 2">ATCC 29149</strain>
    </source>
</reference>
<protein>
    <submittedName>
        <fullName evidence="1">Uncharacterized protein</fullName>
    </submittedName>
</protein>
<proteinExistence type="predicted"/>